<dbReference type="KEGG" id="lak:106174869"/>
<evidence type="ECO:0000313" key="4">
    <source>
        <dbReference type="RefSeq" id="XP_013412071.1"/>
    </source>
</evidence>
<name>A0A1S3JPL1_LINAN</name>
<feature type="chain" id="PRO_5014545949" evidence="1">
    <location>
        <begin position="23"/>
        <end position="263"/>
    </location>
</feature>
<dbReference type="GeneID" id="106174869"/>
<proteinExistence type="predicted"/>
<keyword evidence="2" id="KW-1185">Reference proteome</keyword>
<evidence type="ECO:0000313" key="3">
    <source>
        <dbReference type="RefSeq" id="XP_013412062.1"/>
    </source>
</evidence>
<evidence type="ECO:0000313" key="2">
    <source>
        <dbReference type="Proteomes" id="UP000085678"/>
    </source>
</evidence>
<protein>
    <submittedName>
        <fullName evidence="3 4">Uncharacterized protein LOC106174869</fullName>
    </submittedName>
</protein>
<keyword evidence="1" id="KW-0732">Signal</keyword>
<organism evidence="2 4">
    <name type="scientific">Lingula anatina</name>
    <name type="common">Brachiopod</name>
    <name type="synonym">Lingula unguis</name>
    <dbReference type="NCBI Taxonomy" id="7574"/>
    <lineage>
        <taxon>Eukaryota</taxon>
        <taxon>Metazoa</taxon>
        <taxon>Spiralia</taxon>
        <taxon>Lophotrochozoa</taxon>
        <taxon>Brachiopoda</taxon>
        <taxon>Linguliformea</taxon>
        <taxon>Lingulata</taxon>
        <taxon>Lingulida</taxon>
        <taxon>Linguloidea</taxon>
        <taxon>Lingulidae</taxon>
        <taxon>Lingula</taxon>
    </lineage>
</organism>
<dbReference type="RefSeq" id="XP_013412071.1">
    <property type="nucleotide sequence ID" value="XM_013556617.1"/>
</dbReference>
<accession>A0A1S3JPL1</accession>
<feature type="signal peptide" evidence="1">
    <location>
        <begin position="1"/>
        <end position="22"/>
    </location>
</feature>
<gene>
    <name evidence="3 4" type="primary">LOC106174869</name>
</gene>
<sequence length="263" mass="29516">MRSQIQCAAFWILLVQVPLTTSRQVPRALPHYDYTLTYIMDGAPAVVIDNSSSIAEHHQLAGRSMAEAIAEGKRATLWLKEKYGIDFTDVEDEVYLDGSKAVTRNNLTFKAFALDPRARYRLVTASNGYSAQYFNIPLTDAGWTLITDEEYQANGSYTGVIPKNSYILYSDYVIPVCPYCRTREGFLHFPCGNIFGTTTPLVIHYETKSFLALGNPIIIDFLVRERTWGEGEASAVGWFSGTNNKIMERTVLTFPGTFTENTT</sequence>
<reference evidence="3 4" key="1">
    <citation type="submission" date="2025-04" db="UniProtKB">
        <authorList>
            <consortium name="RefSeq"/>
        </authorList>
    </citation>
    <scope>IDENTIFICATION</scope>
    <source>
        <tissue evidence="3 4">Gonads</tissue>
    </source>
</reference>
<evidence type="ECO:0000256" key="1">
    <source>
        <dbReference type="SAM" id="SignalP"/>
    </source>
</evidence>
<dbReference type="Proteomes" id="UP000085678">
    <property type="component" value="Unplaced"/>
</dbReference>
<dbReference type="RefSeq" id="XP_013412062.1">
    <property type="nucleotide sequence ID" value="XM_013556608.1"/>
</dbReference>
<dbReference type="AlphaFoldDB" id="A0A1S3JPL1"/>